<feature type="compositionally biased region" description="Polar residues" evidence="1">
    <location>
        <begin position="354"/>
        <end position="369"/>
    </location>
</feature>
<dbReference type="Proteomes" id="UP000054097">
    <property type="component" value="Unassembled WGS sequence"/>
</dbReference>
<feature type="region of interest" description="Disordered" evidence="1">
    <location>
        <begin position="265"/>
        <end position="285"/>
    </location>
</feature>
<dbReference type="EMBL" id="KN824343">
    <property type="protein sequence ID" value="KIM23043.1"/>
    <property type="molecule type" value="Genomic_DNA"/>
</dbReference>
<evidence type="ECO:0000256" key="1">
    <source>
        <dbReference type="SAM" id="MobiDB-lite"/>
    </source>
</evidence>
<evidence type="ECO:0000313" key="3">
    <source>
        <dbReference type="EMBL" id="KIM23043.1"/>
    </source>
</evidence>
<feature type="compositionally biased region" description="Polar residues" evidence="1">
    <location>
        <begin position="27"/>
        <end position="41"/>
    </location>
</feature>
<reference evidence="3" key="3">
    <citation type="submission" date="2015-02" db="EMBL/GenBank/DDBJ databases">
        <title>Evolutionary Origins and Diversification of the Mycorrhizal Mutualists.</title>
        <authorList>
            <consortium name="DOE Joint Genome Institute"/>
            <consortium name="Mycorrhizal Genomics Consortium"/>
            <person name="Kohler A."/>
            <person name="Kuo A."/>
            <person name="Nagy L.G."/>
            <person name="Floudas D."/>
            <person name="Copeland A."/>
            <person name="Barry K.W."/>
            <person name="Cichocki N."/>
            <person name="Veneault-Fourrey C."/>
            <person name="LaButti K."/>
            <person name="Lindquist E.A."/>
            <person name="Lipzen A."/>
            <person name="Lundell T."/>
            <person name="Morin E."/>
            <person name="Murat C."/>
            <person name="Riley R."/>
            <person name="Ohm R."/>
            <person name="Sun H."/>
            <person name="Tunlid A."/>
            <person name="Henrissat B."/>
            <person name="Grigoriev I.V."/>
            <person name="Hibbett D.S."/>
            <person name="Martin F."/>
        </authorList>
    </citation>
    <scope>NUCLEOTIDE SEQUENCE</scope>
    <source>
        <strain evidence="3 4">MAFF 305830</strain>
    </source>
</reference>
<feature type="compositionally biased region" description="Polar residues" evidence="1">
    <location>
        <begin position="398"/>
        <end position="431"/>
    </location>
</feature>
<feature type="region of interest" description="Disordered" evidence="1">
    <location>
        <begin position="1"/>
        <end position="97"/>
    </location>
</feature>
<dbReference type="AlphaFoldDB" id="A0A0C2W9E3"/>
<organism evidence="3 4">
    <name type="scientific">Serendipita vermifera MAFF 305830</name>
    <dbReference type="NCBI Taxonomy" id="933852"/>
    <lineage>
        <taxon>Eukaryota</taxon>
        <taxon>Fungi</taxon>
        <taxon>Dikarya</taxon>
        <taxon>Basidiomycota</taxon>
        <taxon>Agaricomycotina</taxon>
        <taxon>Agaricomycetes</taxon>
        <taxon>Sebacinales</taxon>
        <taxon>Serendipitaceae</taxon>
        <taxon>Serendipita</taxon>
    </lineage>
</organism>
<protein>
    <submittedName>
        <fullName evidence="3">Uncharacterized protein</fullName>
    </submittedName>
</protein>
<reference evidence="3 4" key="1">
    <citation type="submission" date="2014-04" db="EMBL/GenBank/DDBJ databases">
        <authorList>
            <consortium name="DOE Joint Genome Institute"/>
            <person name="Kuo A."/>
            <person name="Zuccaro A."/>
            <person name="Kohler A."/>
            <person name="Nagy L.G."/>
            <person name="Floudas D."/>
            <person name="Copeland A."/>
            <person name="Barry K.W."/>
            <person name="Cichocki N."/>
            <person name="Veneault-Fourrey C."/>
            <person name="LaButti K."/>
            <person name="Lindquist E.A."/>
            <person name="Lipzen A."/>
            <person name="Lundell T."/>
            <person name="Morin E."/>
            <person name="Murat C."/>
            <person name="Sun H."/>
            <person name="Tunlid A."/>
            <person name="Henrissat B."/>
            <person name="Grigoriev I.V."/>
            <person name="Hibbett D.S."/>
            <person name="Martin F."/>
            <person name="Nordberg H.P."/>
            <person name="Cantor M.N."/>
            <person name="Hua S.X."/>
        </authorList>
    </citation>
    <scope>NUCLEOTIDE SEQUENCE [LARGE SCALE GENOMIC DNA]</scope>
    <source>
        <strain evidence="3 4">MAFF 305830</strain>
    </source>
</reference>
<sequence>MPVLTRAGARNKTYSKAASPKRHYTRTHGNTNAQPLPSNRSKSSKQTKKAVSKERSGSTTPTNRPTEKSGSTTPTNRHTDQNSGSATPTNQPIPPLNRRSERLSKFLQCHNERCLARRNGHIPPKPILCQHVKHILKNKELPARVEERRQTSRLPVIKRAVTLKLVERYCHEARMMASKRNLRKPRPKWKTSRRSKKIVIAPMRPQEYGISDRNRRFIENLGIPILANNDSAFNLSQCLQALNWDIKLESDVYTWLQPKSALPNAKNVQKDKGRPVVQSRKARRRRNYNRKAIKIPLAVPPTSDLGIELEKTRKKLITRFEYGILQISADWEEKLYGRGPGILDSDVPRGGSPQGSNASSETVKGNSNKVIRIKDTVGDVQVKTPSNAATPAALPEPHSQTTSASNKRDSLTSSEANTSITTTTSGYSLEQTPPYEETTLLLDPSEMPDESLTNDWEMLVVLRPHEFLWSYQDAEGTEFRERVRHAGIFGASKEAQNVDIMESKAYSRFLLLRSDGVQEYKETGFRAVASRLIADTWATDEMPAYCSYRIQCCQLLRGSNSTVTLDVASVPSPKQPYFKPYALPVLMAAQYLYKNKRNVVEELASGFHAIMVIMILYYLDTRSTTSEPLPTWMVLHGLIFNHLGLEVYDFHPVYRSSVDGTKQGWGASSAFVTNSLDQAFTQQFLDRGRLVAALLRVKSRAHDVLRRLMGWDGYHRLVVRRCKA</sequence>
<name>A0A0C2W9E3_SERVB</name>
<dbReference type="OrthoDB" id="3326914at2759"/>
<dbReference type="EMBL" id="KN824466">
    <property type="protein sequence ID" value="KIM20164.1"/>
    <property type="molecule type" value="Genomic_DNA"/>
</dbReference>
<dbReference type="HOGENOM" id="CLU_382249_0_0_1"/>
<accession>A0A0C2W9E3</accession>
<proteinExistence type="predicted"/>
<feature type="compositionally biased region" description="Polar residues" evidence="1">
    <location>
        <begin position="57"/>
        <end position="90"/>
    </location>
</feature>
<keyword evidence="4" id="KW-1185">Reference proteome</keyword>
<gene>
    <name evidence="2" type="ORF">M408DRAFT_148315</name>
    <name evidence="3" type="ORF">M408DRAFT_266670</name>
</gene>
<evidence type="ECO:0000313" key="2">
    <source>
        <dbReference type="EMBL" id="KIM20164.1"/>
    </source>
</evidence>
<reference evidence="4" key="2">
    <citation type="submission" date="2015-01" db="EMBL/GenBank/DDBJ databases">
        <title>Evolutionary Origins and Diversification of the Mycorrhizal Mutualists.</title>
        <authorList>
            <consortium name="DOE Joint Genome Institute"/>
            <consortium name="Mycorrhizal Genomics Consortium"/>
            <person name="Kohler A."/>
            <person name="Kuo A."/>
            <person name="Nagy L.G."/>
            <person name="Floudas D."/>
            <person name="Copeland A."/>
            <person name="Barry K.W."/>
            <person name="Cichocki N."/>
            <person name="Veneault-Fourrey C."/>
            <person name="LaButti K."/>
            <person name="Lindquist E.A."/>
            <person name="Lipzen A."/>
            <person name="Lundell T."/>
            <person name="Morin E."/>
            <person name="Murat C."/>
            <person name="Riley R."/>
            <person name="Ohm R."/>
            <person name="Sun H."/>
            <person name="Tunlid A."/>
            <person name="Henrissat B."/>
            <person name="Grigoriev I.V."/>
            <person name="Hibbett D.S."/>
            <person name="Martin F."/>
        </authorList>
    </citation>
    <scope>NUCLEOTIDE SEQUENCE [LARGE SCALE GENOMIC DNA]</scope>
    <source>
        <strain evidence="4">MAFF 305830</strain>
    </source>
</reference>
<feature type="region of interest" description="Disordered" evidence="1">
    <location>
        <begin position="342"/>
        <end position="434"/>
    </location>
</feature>
<evidence type="ECO:0000313" key="4">
    <source>
        <dbReference type="Proteomes" id="UP000054097"/>
    </source>
</evidence>